<name>A0ABS7VIB4_9HYPH</name>
<dbReference type="RefSeq" id="WP_224311315.1">
    <property type="nucleotide sequence ID" value="NZ_JAIRBM010000002.1"/>
</dbReference>
<sequence length="168" mass="19240">MTLTIRKAEAPDASLILTFIRELAAYERLAHEVDATEEDLSAALFGPQPRVFADIAEWDGEPAGFALWFYNFSTFRGRHGIYLEDLFVRPDFRSKGIGKALLQHLARRCLAEKLPRLEWWVLDWNEPALRFYRSIGAAPMDEWTVQRVTGEALERLAGRAFAPRTSIE</sequence>
<keyword evidence="5" id="KW-1185">Reference proteome</keyword>
<dbReference type="InterPro" id="IPR051016">
    <property type="entry name" value="Diverse_Substrate_AcTransf"/>
</dbReference>
<proteinExistence type="predicted"/>
<evidence type="ECO:0000256" key="2">
    <source>
        <dbReference type="ARBA" id="ARBA00023315"/>
    </source>
</evidence>
<comment type="caution">
    <text evidence="4">The sequence shown here is derived from an EMBL/GenBank/DDBJ whole genome shotgun (WGS) entry which is preliminary data.</text>
</comment>
<evidence type="ECO:0000313" key="5">
    <source>
        <dbReference type="Proteomes" id="UP000704176"/>
    </source>
</evidence>
<evidence type="ECO:0000313" key="4">
    <source>
        <dbReference type="EMBL" id="MBZ6075259.1"/>
    </source>
</evidence>
<dbReference type="PANTHER" id="PTHR10545">
    <property type="entry name" value="DIAMINE N-ACETYLTRANSFERASE"/>
    <property type="match status" value="1"/>
</dbReference>
<dbReference type="Pfam" id="PF00583">
    <property type="entry name" value="Acetyltransf_1"/>
    <property type="match status" value="1"/>
</dbReference>
<dbReference type="CDD" id="cd04301">
    <property type="entry name" value="NAT_SF"/>
    <property type="match status" value="1"/>
</dbReference>
<dbReference type="EMBL" id="JAIRBM010000002">
    <property type="protein sequence ID" value="MBZ6075259.1"/>
    <property type="molecule type" value="Genomic_DNA"/>
</dbReference>
<dbReference type="Gene3D" id="3.40.630.30">
    <property type="match status" value="1"/>
</dbReference>
<accession>A0ABS7VIB4</accession>
<dbReference type="PROSITE" id="PS51186">
    <property type="entry name" value="GNAT"/>
    <property type="match status" value="1"/>
</dbReference>
<evidence type="ECO:0000259" key="3">
    <source>
        <dbReference type="PROSITE" id="PS51186"/>
    </source>
</evidence>
<reference evidence="4 5" key="1">
    <citation type="submission" date="2021-09" db="EMBL/GenBank/DDBJ databases">
        <title>The complete genome sequence of a new microorganism.</title>
        <authorList>
            <person name="Zi Z."/>
        </authorList>
    </citation>
    <scope>NUCLEOTIDE SEQUENCE [LARGE SCALE GENOMIC DNA]</scope>
    <source>
        <strain evidence="4 5">WGZ8</strain>
    </source>
</reference>
<protein>
    <submittedName>
        <fullName evidence="4">GNAT family N-acetyltransferase</fullName>
    </submittedName>
</protein>
<evidence type="ECO:0000256" key="1">
    <source>
        <dbReference type="ARBA" id="ARBA00022679"/>
    </source>
</evidence>
<feature type="domain" description="N-acetyltransferase" evidence="3">
    <location>
        <begin position="3"/>
        <end position="159"/>
    </location>
</feature>
<dbReference type="InterPro" id="IPR016181">
    <property type="entry name" value="Acyl_CoA_acyltransferase"/>
</dbReference>
<gene>
    <name evidence="4" type="ORF">K9B37_02965</name>
</gene>
<organism evidence="4 5">
    <name type="scientific">Microvirga puerhi</name>
    <dbReference type="NCBI Taxonomy" id="2876078"/>
    <lineage>
        <taxon>Bacteria</taxon>
        <taxon>Pseudomonadati</taxon>
        <taxon>Pseudomonadota</taxon>
        <taxon>Alphaproteobacteria</taxon>
        <taxon>Hyphomicrobiales</taxon>
        <taxon>Methylobacteriaceae</taxon>
        <taxon>Microvirga</taxon>
    </lineage>
</organism>
<dbReference type="Proteomes" id="UP000704176">
    <property type="component" value="Unassembled WGS sequence"/>
</dbReference>
<dbReference type="SUPFAM" id="SSF55729">
    <property type="entry name" value="Acyl-CoA N-acyltransferases (Nat)"/>
    <property type="match status" value="1"/>
</dbReference>
<dbReference type="InterPro" id="IPR000182">
    <property type="entry name" value="GNAT_dom"/>
</dbReference>
<keyword evidence="1" id="KW-0808">Transferase</keyword>
<dbReference type="PANTHER" id="PTHR10545:SF29">
    <property type="entry name" value="GH14572P-RELATED"/>
    <property type="match status" value="1"/>
</dbReference>
<keyword evidence="2" id="KW-0012">Acyltransferase</keyword>